<sequence>MQLLWATLERDHCGIFESPTGTDKSISLISLIGEATKYGLLRASADVDTNPAQHPQPKKSAKPSWLSDFEQKTAGLELKFRQQTVKEALVGIEKLRLGGAEAIVRCTLPTATASPSGHVAAAERASITETEGRTLGG</sequence>
<reference evidence="2" key="1">
    <citation type="submission" date="2023-04" db="EMBL/GenBank/DDBJ databases">
        <title>Phytophthora fragariaefolia NBRC 109709.</title>
        <authorList>
            <person name="Ichikawa N."/>
            <person name="Sato H."/>
            <person name="Tonouchi N."/>
        </authorList>
    </citation>
    <scope>NUCLEOTIDE SEQUENCE</scope>
    <source>
        <strain evidence="2">NBRC 109709</strain>
    </source>
</reference>
<gene>
    <name evidence="2" type="ORF">Pfra01_000757100</name>
</gene>
<evidence type="ECO:0000313" key="3">
    <source>
        <dbReference type="Proteomes" id="UP001165121"/>
    </source>
</evidence>
<accession>A0A9W7CJ56</accession>
<feature type="region of interest" description="Disordered" evidence="1">
    <location>
        <begin position="113"/>
        <end position="137"/>
    </location>
</feature>
<evidence type="ECO:0000256" key="1">
    <source>
        <dbReference type="SAM" id="MobiDB-lite"/>
    </source>
</evidence>
<keyword evidence="3" id="KW-1185">Reference proteome</keyword>
<comment type="caution">
    <text evidence="2">The sequence shown here is derived from an EMBL/GenBank/DDBJ whole genome shotgun (WGS) entry which is preliminary data.</text>
</comment>
<name>A0A9W7CJ56_9STRA</name>
<dbReference type="Proteomes" id="UP001165121">
    <property type="component" value="Unassembled WGS sequence"/>
</dbReference>
<dbReference type="OrthoDB" id="267079at2759"/>
<dbReference type="EMBL" id="BSXT01000676">
    <property type="protein sequence ID" value="GMF32168.1"/>
    <property type="molecule type" value="Genomic_DNA"/>
</dbReference>
<organism evidence="2 3">
    <name type="scientific">Phytophthora fragariaefolia</name>
    <dbReference type="NCBI Taxonomy" id="1490495"/>
    <lineage>
        <taxon>Eukaryota</taxon>
        <taxon>Sar</taxon>
        <taxon>Stramenopiles</taxon>
        <taxon>Oomycota</taxon>
        <taxon>Peronosporomycetes</taxon>
        <taxon>Peronosporales</taxon>
        <taxon>Peronosporaceae</taxon>
        <taxon>Phytophthora</taxon>
    </lineage>
</organism>
<feature type="region of interest" description="Disordered" evidence="1">
    <location>
        <begin position="46"/>
        <end position="66"/>
    </location>
</feature>
<evidence type="ECO:0000313" key="2">
    <source>
        <dbReference type="EMBL" id="GMF32168.1"/>
    </source>
</evidence>
<dbReference type="AlphaFoldDB" id="A0A9W7CJ56"/>
<protein>
    <submittedName>
        <fullName evidence="2">Unnamed protein product</fullName>
    </submittedName>
</protein>
<proteinExistence type="predicted"/>